<evidence type="ECO:0000256" key="1">
    <source>
        <dbReference type="ARBA" id="ARBA00022679"/>
    </source>
</evidence>
<dbReference type="PANTHER" id="PTHR31642">
    <property type="entry name" value="TRICHOTHECENE 3-O-ACETYLTRANSFERASE"/>
    <property type="match status" value="1"/>
</dbReference>
<keyword evidence="1" id="KW-0808">Transferase</keyword>
<dbReference type="GO" id="GO:0016747">
    <property type="term" value="F:acyltransferase activity, transferring groups other than amino-acyl groups"/>
    <property type="evidence" value="ECO:0007669"/>
    <property type="project" value="TreeGrafter"/>
</dbReference>
<evidence type="ECO:0000313" key="2">
    <source>
        <dbReference type="EMBL" id="CAK3941849.1"/>
    </source>
</evidence>
<sequence length="493" mass="55304">MAAVASIEPSGSESNAPEAQIHWVSPLEPIEAQTIALPAPDQVGITVIQPLMVCFKTTEHYREDQFIESVKKAASGCIWEIPALAGSVVWEDESRHRTKVDIPHDAKVQVKINYLPQKNAEELDRQHWPPRTFPHAEVCLSPRPTYGIGSYNFGVQANIIQGGVILVLHMNHTILDGSAQAIVEEIFAHHLSRAMDGEAPIASGLVPPEALDKSRAYGTHPAKPILEWKDWRLATENTMSEEAQTAALLDRMAKLTLTVWYISPARLAKLRAAMQDPSQPKMSLATCLTIWLWAATSRARGHSPDTETRMLMPVQTRVRVPDMHENHSGSALVYGRTKATLGELNTLRPHAIGERIANSIAFWTPERIREYWGSIEDCDDVAKYHSNTNREFGTDLEFTHMSNFKFYGIPWGRGLQVRAYRLPGIAFTDGWTVFLPKQVDDGRELMIYLSRDTLGRLMKDASFREYAEYWSSLDPSIDRQAAETATAWTRPGL</sequence>
<keyword evidence="3" id="KW-1185">Reference proteome</keyword>
<dbReference type="AlphaFoldDB" id="A0AAI8YW83"/>
<dbReference type="InterPro" id="IPR023213">
    <property type="entry name" value="CAT-like_dom_sf"/>
</dbReference>
<proteinExistence type="predicted"/>
<accession>A0AAI8YW83</accession>
<dbReference type="PANTHER" id="PTHR31642:SF310">
    <property type="entry name" value="FATTY ALCOHOL:CAFFEOYL-COA ACYLTRANSFERASE"/>
    <property type="match status" value="1"/>
</dbReference>
<protein>
    <submittedName>
        <fullName evidence="2">Chloramphenicol acetyltransferase-like domain</fullName>
    </submittedName>
</protein>
<gene>
    <name evidence="2" type="ORF">LECACI_7A003114</name>
</gene>
<dbReference type="Proteomes" id="UP001296104">
    <property type="component" value="Unassembled WGS sequence"/>
</dbReference>
<dbReference type="InterPro" id="IPR050317">
    <property type="entry name" value="Plant_Fungal_Acyltransferase"/>
</dbReference>
<dbReference type="Pfam" id="PF02458">
    <property type="entry name" value="Transferase"/>
    <property type="match status" value="1"/>
</dbReference>
<dbReference type="Gene3D" id="3.30.559.10">
    <property type="entry name" value="Chloramphenicol acetyltransferase-like domain"/>
    <property type="match status" value="2"/>
</dbReference>
<evidence type="ECO:0000313" key="3">
    <source>
        <dbReference type="Proteomes" id="UP001296104"/>
    </source>
</evidence>
<dbReference type="EMBL" id="CAVMBE010000014">
    <property type="protein sequence ID" value="CAK3941849.1"/>
    <property type="molecule type" value="Genomic_DNA"/>
</dbReference>
<name>A0AAI8YW83_9PEZI</name>
<comment type="caution">
    <text evidence="2">The sequence shown here is derived from an EMBL/GenBank/DDBJ whole genome shotgun (WGS) entry which is preliminary data.</text>
</comment>
<reference evidence="2" key="1">
    <citation type="submission" date="2023-11" db="EMBL/GenBank/DDBJ databases">
        <authorList>
            <person name="Alioto T."/>
            <person name="Alioto T."/>
            <person name="Gomez Garrido J."/>
        </authorList>
    </citation>
    <scope>NUCLEOTIDE SEQUENCE</scope>
</reference>
<organism evidence="2 3">
    <name type="scientific">Lecanosticta acicola</name>
    <dbReference type="NCBI Taxonomy" id="111012"/>
    <lineage>
        <taxon>Eukaryota</taxon>
        <taxon>Fungi</taxon>
        <taxon>Dikarya</taxon>
        <taxon>Ascomycota</taxon>
        <taxon>Pezizomycotina</taxon>
        <taxon>Dothideomycetes</taxon>
        <taxon>Dothideomycetidae</taxon>
        <taxon>Mycosphaerellales</taxon>
        <taxon>Mycosphaerellaceae</taxon>
        <taxon>Lecanosticta</taxon>
    </lineage>
</organism>